<dbReference type="RefSeq" id="WP_092460843.1">
    <property type="nucleotide sequence ID" value="NZ_FPCJ01000001.1"/>
</dbReference>
<dbReference type="AlphaFoldDB" id="A0A1I7MYV5"/>
<dbReference type="STRING" id="1393122.SAMN05660895_0130"/>
<dbReference type="InterPro" id="IPR013216">
    <property type="entry name" value="Methyltransf_11"/>
</dbReference>
<dbReference type="GO" id="GO:0008757">
    <property type="term" value="F:S-adenosylmethionine-dependent methyltransferase activity"/>
    <property type="evidence" value="ECO:0007669"/>
    <property type="project" value="InterPro"/>
</dbReference>
<dbReference type="SUPFAM" id="SSF53335">
    <property type="entry name" value="S-adenosyl-L-methionine-dependent methyltransferases"/>
    <property type="match status" value="1"/>
</dbReference>
<dbReference type="GO" id="GO:0032259">
    <property type="term" value="P:methylation"/>
    <property type="evidence" value="ECO:0007669"/>
    <property type="project" value="UniProtKB-KW"/>
</dbReference>
<dbReference type="Pfam" id="PF08241">
    <property type="entry name" value="Methyltransf_11"/>
    <property type="match status" value="1"/>
</dbReference>
<keyword evidence="3" id="KW-1185">Reference proteome</keyword>
<sequence length="253" mass="29396">MAQERNQQSIDREMHDRLHPNIFHPRYYHLKQLKKAIQFVIQKYFQSDTQQSCLPAGEPAYRTGRYEVLVDYGCGSMPYRTLFAPYVKQYVGADIALNKAAQIVLDEQGRLPLNDGYADVILSTQVLEHVTNPDLYLREACRVMKKHGLLILSTHGIWMYHPDPVDYWRWTSAGLQKIIQENGFEIIDIIGIQGLASVGLQLLQDAFLFRLPFFIKWFFVPVMQFRIAMADSFHTANHRKKDACVFMIVAKKR</sequence>
<reference evidence="3" key="1">
    <citation type="submission" date="2016-10" db="EMBL/GenBank/DDBJ databases">
        <authorList>
            <person name="Varghese N."/>
            <person name="Submissions S."/>
        </authorList>
    </citation>
    <scope>NUCLEOTIDE SEQUENCE [LARGE SCALE GENOMIC DNA]</scope>
    <source>
        <strain evidence="3">DSM 14807</strain>
    </source>
</reference>
<feature type="domain" description="Methyltransferase type 11" evidence="1">
    <location>
        <begin position="70"/>
        <end position="152"/>
    </location>
</feature>
<evidence type="ECO:0000259" key="1">
    <source>
        <dbReference type="Pfam" id="PF08241"/>
    </source>
</evidence>
<gene>
    <name evidence="2" type="ORF">SAMN05660895_0130</name>
</gene>
<dbReference type="Proteomes" id="UP000199537">
    <property type="component" value="Unassembled WGS sequence"/>
</dbReference>
<keyword evidence="2" id="KW-0489">Methyltransferase</keyword>
<organism evidence="2 3">
    <name type="scientific">Thermoflavifilum thermophilum</name>
    <dbReference type="NCBI Taxonomy" id="1393122"/>
    <lineage>
        <taxon>Bacteria</taxon>
        <taxon>Pseudomonadati</taxon>
        <taxon>Bacteroidota</taxon>
        <taxon>Chitinophagia</taxon>
        <taxon>Chitinophagales</taxon>
        <taxon>Chitinophagaceae</taxon>
        <taxon>Thermoflavifilum</taxon>
    </lineage>
</organism>
<proteinExistence type="predicted"/>
<dbReference type="InterPro" id="IPR029063">
    <property type="entry name" value="SAM-dependent_MTases_sf"/>
</dbReference>
<evidence type="ECO:0000313" key="2">
    <source>
        <dbReference type="EMBL" id="SFV27525.1"/>
    </source>
</evidence>
<dbReference type="Gene3D" id="3.40.50.150">
    <property type="entry name" value="Vaccinia Virus protein VP39"/>
    <property type="match status" value="1"/>
</dbReference>
<accession>A0A1I7MYV5</accession>
<dbReference type="EMBL" id="FPCJ01000001">
    <property type="protein sequence ID" value="SFV27525.1"/>
    <property type="molecule type" value="Genomic_DNA"/>
</dbReference>
<keyword evidence="2" id="KW-0808">Transferase</keyword>
<protein>
    <submittedName>
        <fullName evidence="2">Methyltransferase domain-containing protein</fullName>
    </submittedName>
</protein>
<name>A0A1I7MYV5_9BACT</name>
<evidence type="ECO:0000313" key="3">
    <source>
        <dbReference type="Proteomes" id="UP000199537"/>
    </source>
</evidence>